<sequence length="609" mass="68760">MATKRRCDAAPDSASDIAANPQPQRKRTKQNSDGTNRDYTAADIKDFENGISKIKDWTSEAVIAKHVQVIYWFDIEHLSKEECVKRYPNKEGKPCSMTNIFKVYSTYAPRFYAEKGIKYIPLGKRSPTRVVKQKRKEKKTEGKSVKKIKRNPLDVQLEELFANLPDFTSSLPVLQSEDVEISPCPHHRHPSGPQGVDTAVEDTIKFLCKPGITTYGDPAGVQISRSSILRHCSTIRDVLIENPHIDTITHGPEVSADTICRFAAYISEPFQPRLPDVVTTAYGTFEQEWSMAELEDLYVLAVTLGAGAVCDVIMDRLVEELRRGKPRIVVDEFAGARYFDVLDIGPELLNFLWQNDEKGFTFFANGLSSHGTKGYAKMYELHLANWHEGVKKNLIQMMEDGSVIDLFSASPPTVCEKFHHHDPSDFPKRLPERIPKPSIAPAVAPKTPLRPTLSTARLWLEDFNQDEQDALRNTLHLPIPRFPLTHRKHPQPHIDNITDDPIYALAPHGLDRLRARRTTHLSERLLYRNDKFNAHHDTAETNRLKLAMCREKVDLFAARGVEVSEKEVADAVEAQEKAAKEGDVGEEGGGSESEDEDGDEEMEDKSEEE</sequence>
<organism evidence="2 3">
    <name type="scientific">Didymella pomorum</name>
    <dbReference type="NCBI Taxonomy" id="749634"/>
    <lineage>
        <taxon>Eukaryota</taxon>
        <taxon>Fungi</taxon>
        <taxon>Dikarya</taxon>
        <taxon>Ascomycota</taxon>
        <taxon>Pezizomycotina</taxon>
        <taxon>Dothideomycetes</taxon>
        <taxon>Pleosporomycetidae</taxon>
        <taxon>Pleosporales</taxon>
        <taxon>Pleosporineae</taxon>
        <taxon>Didymellaceae</taxon>
        <taxon>Didymella</taxon>
    </lineage>
</organism>
<comment type="caution">
    <text evidence="2">The sequence shown here is derived from an EMBL/GenBank/DDBJ whole genome shotgun (WGS) entry which is preliminary data.</text>
</comment>
<name>A0A9W8Z8R1_9PLEO</name>
<feature type="region of interest" description="Disordered" evidence="1">
    <location>
        <begin position="572"/>
        <end position="609"/>
    </location>
</feature>
<accession>A0A9W8Z8R1</accession>
<proteinExistence type="predicted"/>
<protein>
    <submittedName>
        <fullName evidence="2">Uncharacterized protein</fullName>
    </submittedName>
</protein>
<gene>
    <name evidence="2" type="ORF">N0V91_009850</name>
</gene>
<evidence type="ECO:0000256" key="1">
    <source>
        <dbReference type="SAM" id="MobiDB-lite"/>
    </source>
</evidence>
<feature type="compositionally biased region" description="Acidic residues" evidence="1">
    <location>
        <begin position="592"/>
        <end position="609"/>
    </location>
</feature>
<dbReference type="EMBL" id="JAPEVA010000118">
    <property type="protein sequence ID" value="KAJ4398896.1"/>
    <property type="molecule type" value="Genomic_DNA"/>
</dbReference>
<dbReference type="OrthoDB" id="3789383at2759"/>
<reference evidence="2" key="1">
    <citation type="submission" date="2022-10" db="EMBL/GenBank/DDBJ databases">
        <title>Tapping the CABI collections for fungal endophytes: first genome assemblies for Collariella, Neodidymelliopsis, Ascochyta clinopodiicola, Didymella pomorum, Didymosphaeria variabile, Neocosmospora piperis and Neocucurbitaria cava.</title>
        <authorList>
            <person name="Hill R."/>
        </authorList>
    </citation>
    <scope>NUCLEOTIDE SEQUENCE</scope>
    <source>
        <strain evidence="2">IMI 355091</strain>
    </source>
</reference>
<evidence type="ECO:0000313" key="3">
    <source>
        <dbReference type="Proteomes" id="UP001140510"/>
    </source>
</evidence>
<evidence type="ECO:0000313" key="2">
    <source>
        <dbReference type="EMBL" id="KAJ4398896.1"/>
    </source>
</evidence>
<keyword evidence="3" id="KW-1185">Reference proteome</keyword>
<feature type="compositionally biased region" description="Low complexity" evidence="1">
    <location>
        <begin position="10"/>
        <end position="19"/>
    </location>
</feature>
<feature type="compositionally biased region" description="Basic and acidic residues" evidence="1">
    <location>
        <begin position="572"/>
        <end position="583"/>
    </location>
</feature>
<dbReference type="Proteomes" id="UP001140510">
    <property type="component" value="Unassembled WGS sequence"/>
</dbReference>
<dbReference type="AlphaFoldDB" id="A0A9W8Z8R1"/>
<feature type="region of interest" description="Disordered" evidence="1">
    <location>
        <begin position="1"/>
        <end position="38"/>
    </location>
</feature>